<accession>A0A081N1K9</accession>
<organism evidence="2 3">
    <name type="scientific">Endozoicomonas montiporae</name>
    <dbReference type="NCBI Taxonomy" id="1027273"/>
    <lineage>
        <taxon>Bacteria</taxon>
        <taxon>Pseudomonadati</taxon>
        <taxon>Pseudomonadota</taxon>
        <taxon>Gammaproteobacteria</taxon>
        <taxon>Oceanospirillales</taxon>
        <taxon>Endozoicomonadaceae</taxon>
        <taxon>Endozoicomonas</taxon>
    </lineage>
</organism>
<evidence type="ECO:0008006" key="4">
    <source>
        <dbReference type="Google" id="ProtNLM"/>
    </source>
</evidence>
<comment type="caution">
    <text evidence="2">The sequence shown here is derived from an EMBL/GenBank/DDBJ whole genome shotgun (WGS) entry which is preliminary data.</text>
</comment>
<dbReference type="Proteomes" id="UP000028006">
    <property type="component" value="Unassembled WGS sequence"/>
</dbReference>
<evidence type="ECO:0000256" key="1">
    <source>
        <dbReference type="SAM" id="SignalP"/>
    </source>
</evidence>
<dbReference type="CDD" id="cd16329">
    <property type="entry name" value="LolA_like"/>
    <property type="match status" value="1"/>
</dbReference>
<name>A0A081N1K9_9GAMM</name>
<feature type="chain" id="PRO_5001760460" description="Outer membrane lipoprotein-sorting protein" evidence="1">
    <location>
        <begin position="19"/>
        <end position="450"/>
    </location>
</feature>
<dbReference type="EMBL" id="JOKG01000004">
    <property type="protein sequence ID" value="KEQ12332.1"/>
    <property type="molecule type" value="Genomic_DNA"/>
</dbReference>
<protein>
    <recommendedName>
        <fullName evidence="4">Outer membrane lipoprotein-sorting protein</fullName>
    </recommendedName>
</protein>
<keyword evidence="1" id="KW-0732">Signal</keyword>
<dbReference type="eggNOG" id="ENOG502Z7HQ">
    <property type="taxonomic scope" value="Bacteria"/>
</dbReference>
<sequence>MLAVTITSLSLFAGSVSAAVSEEEAKQLGTTLTPMGAEMAGNAEGTIPAWNPNFKTPASYKKGDRYVDPYADEKPLFTITAENMEQYKDKLTPGMQAMFKNYPDTSKMPVYPSHRDARYSDYNIEQTRKNATRTTLSEDQNSVVNAVGGAPFPIPQSGAEVVWNIGLAKSAYSTYKQVQQVVTYRNGSQLVGGQNRYDYYAYHDPDSEVGQFDSSKNPILYTLIESTAPTRDKGKSYLVHEFMDRSTKARAAWSYTPGVRRVRRAPTISFDTPQGLANWRTTDESFGFNGSLEKYNWTLVGKQEMYIPYNNNKFENADVEMSELLTPGHANPEFMRYELHRVWVVKAKLKEGERNIFKTRVLYIDEDTWIAAAVDQFDNRDNLWRTSMGLSANLYDVQGVFPRTFFYHDLVSREYFADELYNYTKPALYNEQPKAISYFSPGTLRKLGVR</sequence>
<dbReference type="AlphaFoldDB" id="A0A081N1K9"/>
<reference evidence="2 3" key="1">
    <citation type="submission" date="2014-06" db="EMBL/GenBank/DDBJ databases">
        <title>Whole Genome Sequences of Three Symbiotic Endozoicomonas Bacteria.</title>
        <authorList>
            <person name="Neave M.J."/>
            <person name="Apprill A."/>
            <person name="Voolstra C.R."/>
        </authorList>
    </citation>
    <scope>NUCLEOTIDE SEQUENCE [LARGE SCALE GENOMIC DNA]</scope>
    <source>
        <strain evidence="2 3">LMG 24815</strain>
    </source>
</reference>
<proteinExistence type="predicted"/>
<dbReference type="InterPro" id="IPR010752">
    <property type="entry name" value="DUF1329"/>
</dbReference>
<feature type="signal peptide" evidence="1">
    <location>
        <begin position="1"/>
        <end position="18"/>
    </location>
</feature>
<keyword evidence="3" id="KW-1185">Reference proteome</keyword>
<dbReference type="Pfam" id="PF07044">
    <property type="entry name" value="DUF1329"/>
    <property type="match status" value="1"/>
</dbReference>
<gene>
    <name evidence="2" type="ORF">GZ77_17400</name>
</gene>
<evidence type="ECO:0000313" key="2">
    <source>
        <dbReference type="EMBL" id="KEQ12332.1"/>
    </source>
</evidence>
<dbReference type="Gene3D" id="2.50.20.10">
    <property type="entry name" value="Lipoprotein localisation LolA/LolB/LppX"/>
    <property type="match status" value="1"/>
</dbReference>
<evidence type="ECO:0000313" key="3">
    <source>
        <dbReference type="Proteomes" id="UP000028006"/>
    </source>
</evidence>